<sequence>MTTLTSYYSNAGRSDAMGDEAFREAMIQEFFDEAEAHFWAQCIDYVFVDGKRSDAMCEFVMDVFLTRVDNDWFKTEGRKWPKTFVQKLADHCLKKALSGEKTKSYEEIETAYVKLEEDRDKDGQITLVSADEDNIEDLPLSVL</sequence>
<evidence type="ECO:0000313" key="1">
    <source>
        <dbReference type="EMBL" id="KAJ4404028.1"/>
    </source>
</evidence>
<dbReference type="OrthoDB" id="2122982at2759"/>
<proteinExistence type="predicted"/>
<dbReference type="EMBL" id="JAPEVA010000046">
    <property type="protein sequence ID" value="KAJ4404028.1"/>
    <property type="molecule type" value="Genomic_DNA"/>
</dbReference>
<comment type="caution">
    <text evidence="1">The sequence shown here is derived from an EMBL/GenBank/DDBJ whole genome shotgun (WGS) entry which is preliminary data.</text>
</comment>
<gene>
    <name evidence="1" type="ORF">N0V91_006138</name>
</gene>
<dbReference type="AlphaFoldDB" id="A0A9W8ZDW2"/>
<keyword evidence="2" id="KW-1185">Reference proteome</keyword>
<accession>A0A9W8ZDW2</accession>
<evidence type="ECO:0000313" key="2">
    <source>
        <dbReference type="Proteomes" id="UP001140510"/>
    </source>
</evidence>
<reference evidence="1" key="1">
    <citation type="submission" date="2022-10" db="EMBL/GenBank/DDBJ databases">
        <title>Tapping the CABI collections for fungal endophytes: first genome assemblies for Collariella, Neodidymelliopsis, Ascochyta clinopodiicola, Didymella pomorum, Didymosphaeria variabile, Neocosmospora piperis and Neocucurbitaria cava.</title>
        <authorList>
            <person name="Hill R."/>
        </authorList>
    </citation>
    <scope>NUCLEOTIDE SEQUENCE</scope>
    <source>
        <strain evidence="1">IMI 355091</strain>
    </source>
</reference>
<protein>
    <submittedName>
        <fullName evidence="1">Uncharacterized protein</fullName>
    </submittedName>
</protein>
<dbReference type="Proteomes" id="UP001140510">
    <property type="component" value="Unassembled WGS sequence"/>
</dbReference>
<organism evidence="1 2">
    <name type="scientific">Didymella pomorum</name>
    <dbReference type="NCBI Taxonomy" id="749634"/>
    <lineage>
        <taxon>Eukaryota</taxon>
        <taxon>Fungi</taxon>
        <taxon>Dikarya</taxon>
        <taxon>Ascomycota</taxon>
        <taxon>Pezizomycotina</taxon>
        <taxon>Dothideomycetes</taxon>
        <taxon>Pleosporomycetidae</taxon>
        <taxon>Pleosporales</taxon>
        <taxon>Pleosporineae</taxon>
        <taxon>Didymellaceae</taxon>
        <taxon>Didymella</taxon>
    </lineage>
</organism>
<name>A0A9W8ZDW2_9PLEO</name>